<comment type="similarity">
    <text evidence="2">Belongs to the phosphohexose mutase family.</text>
</comment>
<sequence length="474" mass="51908">MSQIKFGTSGWRGILCEDFTLNNVRVVTQAIADHLQAEGLADAGLVIGYDARFMGADFARETARVLAGAGIKSFFCIRDTPTPVIAHELLRRKASGAINFTASHNPYDYNGIKFSPAWGGPALPETTGDIEKRANEMLDEIVYKEITLTQAKEKGLFEEINPREEYFKTLRKLIDFDAIAASGMKLAVNPLYGSGRDYLDTILEEAGVPVVKVNDHLDPYFGGEPPEPAEAHIPDFIELIKNDDSIALGIATDGDADRFGIVDGDGSYIEPNYILALLFDYMIRTKKMKGNAARSVATSHLIDAVAKYHGVEVLETPVGFKYIGEYISEDKILIGGEESAGLSICGHVPEKDGILACLLVAEMVAVEKKSLRELLADLYSRVGEIYTKRINIRLSPQLEASLPAKLQNPPHEIGGNTIEQVIKIDGNKFLFDDGSWMLFRKSGTEPVVRLYGEAGTAERLAEVMAQGQAFILGE</sequence>
<keyword evidence="12" id="KW-1185">Reference proteome</keyword>
<reference evidence="11 12" key="1">
    <citation type="submission" date="2016-11" db="EMBL/GenBank/DDBJ databases">
        <authorList>
            <person name="Jaros S."/>
            <person name="Januszkiewicz K."/>
            <person name="Wedrychowicz H."/>
        </authorList>
    </citation>
    <scope>NUCLEOTIDE SEQUENCE [LARGE SCALE GENOMIC DNA]</scope>
    <source>
        <strain evidence="11 12">DSM 5091</strain>
    </source>
</reference>
<dbReference type="Pfam" id="PF02879">
    <property type="entry name" value="PGM_PMM_II"/>
    <property type="match status" value="1"/>
</dbReference>
<dbReference type="Pfam" id="PF00408">
    <property type="entry name" value="PGM_PMM_IV"/>
    <property type="match status" value="1"/>
</dbReference>
<dbReference type="InterPro" id="IPR005841">
    <property type="entry name" value="Alpha-D-phosphohexomutase_SF"/>
</dbReference>
<evidence type="ECO:0000256" key="5">
    <source>
        <dbReference type="ARBA" id="ARBA00022842"/>
    </source>
</evidence>
<dbReference type="PRINTS" id="PR00509">
    <property type="entry name" value="PGMPMM"/>
</dbReference>
<dbReference type="InterPro" id="IPR005845">
    <property type="entry name" value="A-D-PHexomutase_a/b/a-II"/>
</dbReference>
<dbReference type="InterPro" id="IPR036900">
    <property type="entry name" value="A-D-PHexomutase_C_sf"/>
</dbReference>
<evidence type="ECO:0000313" key="12">
    <source>
        <dbReference type="Proteomes" id="UP000184171"/>
    </source>
</evidence>
<dbReference type="Proteomes" id="UP000184171">
    <property type="component" value="Unassembled WGS sequence"/>
</dbReference>
<dbReference type="Gene3D" id="3.40.120.10">
    <property type="entry name" value="Alpha-D-Glucose-1,6-Bisphosphate, subunit A, domain 3"/>
    <property type="match status" value="3"/>
</dbReference>
<evidence type="ECO:0000259" key="8">
    <source>
        <dbReference type="Pfam" id="PF02878"/>
    </source>
</evidence>
<dbReference type="SUPFAM" id="SSF55957">
    <property type="entry name" value="Phosphoglucomutase, C-terminal domain"/>
    <property type="match status" value="1"/>
</dbReference>
<evidence type="ECO:0000256" key="1">
    <source>
        <dbReference type="ARBA" id="ARBA00001946"/>
    </source>
</evidence>
<feature type="domain" description="Alpha-D-phosphohexomutase alpha/beta/alpha" evidence="9">
    <location>
        <begin position="164"/>
        <end position="266"/>
    </location>
</feature>
<dbReference type="EMBL" id="FQZT01000001">
    <property type="protein sequence ID" value="SHI48571.1"/>
    <property type="molecule type" value="Genomic_DNA"/>
</dbReference>
<dbReference type="RefSeq" id="WP_072904878.1">
    <property type="nucleotide sequence ID" value="NZ_FQZT01000001.1"/>
</dbReference>
<dbReference type="GO" id="GO:0006166">
    <property type="term" value="P:purine ribonucleoside salvage"/>
    <property type="evidence" value="ECO:0007669"/>
    <property type="project" value="TreeGrafter"/>
</dbReference>
<gene>
    <name evidence="11" type="ORF">SAMN02745165_00197</name>
</gene>
<dbReference type="AlphaFoldDB" id="A0A1M6BIM9"/>
<keyword evidence="6" id="KW-0413">Isomerase</keyword>
<protein>
    <submittedName>
        <fullName evidence="11">Phosphoglucomutase, alpha-D-glucose phosphate-specific</fullName>
    </submittedName>
</protein>
<evidence type="ECO:0000259" key="7">
    <source>
        <dbReference type="Pfam" id="PF00408"/>
    </source>
</evidence>
<name>A0A1M6BIM9_MALRU</name>
<dbReference type="Pfam" id="PF02880">
    <property type="entry name" value="PGM_PMM_III"/>
    <property type="match status" value="1"/>
</dbReference>
<dbReference type="InterPro" id="IPR005846">
    <property type="entry name" value="A-D-PHexomutase_a/b/a-III"/>
</dbReference>
<accession>A0A1M6BIM9</accession>
<proteinExistence type="inferred from homology"/>
<dbReference type="InterPro" id="IPR005844">
    <property type="entry name" value="A-D-PHexomutase_a/b/a-I"/>
</dbReference>
<evidence type="ECO:0000256" key="3">
    <source>
        <dbReference type="ARBA" id="ARBA00022553"/>
    </source>
</evidence>
<keyword evidence="4" id="KW-0479">Metal-binding</keyword>
<dbReference type="STRING" id="1122189.SAMN02745165_00197"/>
<organism evidence="11 12">
    <name type="scientific">Malonomonas rubra DSM 5091</name>
    <dbReference type="NCBI Taxonomy" id="1122189"/>
    <lineage>
        <taxon>Bacteria</taxon>
        <taxon>Pseudomonadati</taxon>
        <taxon>Thermodesulfobacteriota</taxon>
        <taxon>Desulfuromonadia</taxon>
        <taxon>Desulfuromonadales</taxon>
        <taxon>Geopsychrobacteraceae</taxon>
        <taxon>Malonomonas</taxon>
    </lineage>
</organism>
<dbReference type="GO" id="GO:0005975">
    <property type="term" value="P:carbohydrate metabolic process"/>
    <property type="evidence" value="ECO:0007669"/>
    <property type="project" value="InterPro"/>
</dbReference>
<evidence type="ECO:0000256" key="2">
    <source>
        <dbReference type="ARBA" id="ARBA00010231"/>
    </source>
</evidence>
<dbReference type="OrthoDB" id="9806956at2"/>
<dbReference type="Gene3D" id="3.30.310.50">
    <property type="entry name" value="Alpha-D-phosphohexomutase, C-terminal domain"/>
    <property type="match status" value="1"/>
</dbReference>
<dbReference type="GO" id="GO:0046872">
    <property type="term" value="F:metal ion binding"/>
    <property type="evidence" value="ECO:0007669"/>
    <property type="project" value="UniProtKB-KW"/>
</dbReference>
<feature type="domain" description="Alpha-D-phosphohexomutase C-terminal" evidence="7">
    <location>
        <begin position="416"/>
        <end position="465"/>
    </location>
</feature>
<dbReference type="SUPFAM" id="SSF53738">
    <property type="entry name" value="Phosphoglucomutase, first 3 domains"/>
    <property type="match status" value="2"/>
</dbReference>
<evidence type="ECO:0000256" key="4">
    <source>
        <dbReference type="ARBA" id="ARBA00022723"/>
    </source>
</evidence>
<keyword evidence="3" id="KW-0597">Phosphoprotein</keyword>
<feature type="domain" description="Alpha-D-phosphohexomutase alpha/beta/alpha" evidence="8">
    <location>
        <begin position="4"/>
        <end position="136"/>
    </location>
</feature>
<evidence type="ECO:0000313" key="11">
    <source>
        <dbReference type="EMBL" id="SHI48571.1"/>
    </source>
</evidence>
<evidence type="ECO:0000259" key="9">
    <source>
        <dbReference type="Pfam" id="PF02879"/>
    </source>
</evidence>
<dbReference type="Pfam" id="PF02878">
    <property type="entry name" value="PGM_PMM_I"/>
    <property type="match status" value="1"/>
</dbReference>
<evidence type="ECO:0000259" key="10">
    <source>
        <dbReference type="Pfam" id="PF02880"/>
    </source>
</evidence>
<feature type="domain" description="Alpha-D-phosphohexomutase alpha/beta/alpha" evidence="10">
    <location>
        <begin position="271"/>
        <end position="381"/>
    </location>
</feature>
<dbReference type="InterPro" id="IPR005843">
    <property type="entry name" value="A-D-PHexomutase_C"/>
</dbReference>
<dbReference type="PANTHER" id="PTHR45745">
    <property type="entry name" value="PHOSPHOMANNOMUTASE 45A"/>
    <property type="match status" value="1"/>
</dbReference>
<dbReference type="PANTHER" id="PTHR45745:SF1">
    <property type="entry name" value="PHOSPHOGLUCOMUTASE 2B-RELATED"/>
    <property type="match status" value="1"/>
</dbReference>
<dbReference type="CDD" id="cd05800">
    <property type="entry name" value="PGM_like2"/>
    <property type="match status" value="1"/>
</dbReference>
<dbReference type="GO" id="GO:0008973">
    <property type="term" value="F:phosphopentomutase activity"/>
    <property type="evidence" value="ECO:0007669"/>
    <property type="project" value="TreeGrafter"/>
</dbReference>
<comment type="cofactor">
    <cofactor evidence="1">
        <name>Mg(2+)</name>
        <dbReference type="ChEBI" id="CHEBI:18420"/>
    </cofactor>
</comment>
<dbReference type="InterPro" id="IPR016055">
    <property type="entry name" value="A-D-PHexomutase_a/b/a-I/II/III"/>
</dbReference>
<keyword evidence="5" id="KW-0460">Magnesium</keyword>
<evidence type="ECO:0000256" key="6">
    <source>
        <dbReference type="ARBA" id="ARBA00023235"/>
    </source>
</evidence>